<dbReference type="Proteomes" id="UP001589894">
    <property type="component" value="Unassembled WGS sequence"/>
</dbReference>
<keyword evidence="1" id="KW-0812">Transmembrane</keyword>
<feature type="transmembrane region" description="Helical" evidence="1">
    <location>
        <begin position="18"/>
        <end position="41"/>
    </location>
</feature>
<keyword evidence="1" id="KW-0472">Membrane</keyword>
<gene>
    <name evidence="2" type="ORF">ACFFHU_07000</name>
</gene>
<evidence type="ECO:0000313" key="2">
    <source>
        <dbReference type="EMBL" id="MFC0563916.1"/>
    </source>
</evidence>
<evidence type="ECO:0000256" key="1">
    <source>
        <dbReference type="SAM" id="Phobius"/>
    </source>
</evidence>
<keyword evidence="1" id="KW-1133">Transmembrane helix</keyword>
<name>A0ABV6NTA6_9ACTN</name>
<sequence length="199" mass="20459">MSAEPPAGKRPDRTTRVAALWATAVAVPIALLAGIAAVALWPDDAPRPAASASAAPRPRPQSTAVVPVNAPALGGRAATLCRALTAKLPPKLNDLARRPVTAGAEQNAAYGDPALILRCGVPAPEVPSTDDVWKINGVCWHPVQRADATELTTVDREVPIQVTVPQAYPQALQMVAPVSTPAAAAVPERAGKLPFGCTG</sequence>
<reference evidence="2 3" key="1">
    <citation type="submission" date="2024-09" db="EMBL/GenBank/DDBJ databases">
        <authorList>
            <person name="Sun Q."/>
            <person name="Mori K."/>
        </authorList>
    </citation>
    <scope>NUCLEOTIDE SEQUENCE [LARGE SCALE GENOMIC DNA]</scope>
    <source>
        <strain evidence="2 3">TBRC 2205</strain>
    </source>
</reference>
<dbReference type="Pfam" id="PF12028">
    <property type="entry name" value="DUF3515"/>
    <property type="match status" value="1"/>
</dbReference>
<comment type="caution">
    <text evidence="2">The sequence shown here is derived from an EMBL/GenBank/DDBJ whole genome shotgun (WGS) entry which is preliminary data.</text>
</comment>
<dbReference type="EMBL" id="JBHLUE010000004">
    <property type="protein sequence ID" value="MFC0563916.1"/>
    <property type="molecule type" value="Genomic_DNA"/>
</dbReference>
<evidence type="ECO:0000313" key="3">
    <source>
        <dbReference type="Proteomes" id="UP001589894"/>
    </source>
</evidence>
<accession>A0ABV6NTA6</accession>
<dbReference type="RefSeq" id="WP_377336858.1">
    <property type="nucleotide sequence ID" value="NZ_JBHLUE010000004.1"/>
</dbReference>
<protein>
    <submittedName>
        <fullName evidence="2">DUF3515 family protein</fullName>
    </submittedName>
</protein>
<proteinExistence type="predicted"/>
<keyword evidence="3" id="KW-1185">Reference proteome</keyword>
<dbReference type="InterPro" id="IPR021903">
    <property type="entry name" value="DUF3515"/>
</dbReference>
<organism evidence="2 3">
    <name type="scientific">Plantactinospora siamensis</name>
    <dbReference type="NCBI Taxonomy" id="555372"/>
    <lineage>
        <taxon>Bacteria</taxon>
        <taxon>Bacillati</taxon>
        <taxon>Actinomycetota</taxon>
        <taxon>Actinomycetes</taxon>
        <taxon>Micromonosporales</taxon>
        <taxon>Micromonosporaceae</taxon>
        <taxon>Plantactinospora</taxon>
    </lineage>
</organism>